<evidence type="ECO:0000313" key="5">
    <source>
        <dbReference type="Proteomes" id="UP000182569"/>
    </source>
</evidence>
<dbReference type="InterPro" id="IPR000979">
    <property type="entry name" value="Phosphodiesterase_MJ0936/Vps29"/>
</dbReference>
<name>A0A1J0GM77_9CLOT</name>
<dbReference type="InterPro" id="IPR041802">
    <property type="entry name" value="MPP_YfcE"/>
</dbReference>
<dbReference type="Gene3D" id="3.60.21.10">
    <property type="match status" value="1"/>
</dbReference>
<comment type="similarity">
    <text evidence="1 2">Belongs to the metallophosphoesterase superfamily. YfcE family.</text>
</comment>
<dbReference type="SUPFAM" id="SSF56300">
    <property type="entry name" value="Metallo-dependent phosphatases"/>
    <property type="match status" value="1"/>
</dbReference>
<gene>
    <name evidence="4" type="ORF">A7L45_19310</name>
</gene>
<dbReference type="OrthoDB" id="9800565at2"/>
<dbReference type="RefSeq" id="WP_071614341.1">
    <property type="nucleotide sequence ID" value="NZ_CP015756.1"/>
</dbReference>
<dbReference type="KEGG" id="ceu:A7L45_19310"/>
<accession>A0A1J0GM77</accession>
<comment type="cofactor">
    <cofactor evidence="2">
        <name>a divalent metal cation</name>
        <dbReference type="ChEBI" id="CHEBI:60240"/>
    </cofactor>
</comment>
<protein>
    <recommendedName>
        <fullName evidence="2">Phosphoesterase</fullName>
        <ecNumber evidence="2">3.1.4.-</ecNumber>
    </recommendedName>
</protein>
<dbReference type="CDD" id="cd00841">
    <property type="entry name" value="MPP_YfcE"/>
    <property type="match status" value="1"/>
</dbReference>
<dbReference type="NCBIfam" id="TIGR00040">
    <property type="entry name" value="yfcE"/>
    <property type="match status" value="1"/>
</dbReference>
<keyword evidence="2" id="KW-0479">Metal-binding</keyword>
<dbReference type="STRING" id="1552.A7L45_19310"/>
<feature type="domain" description="Calcineurin-like phosphoesterase" evidence="3">
    <location>
        <begin position="1"/>
        <end position="146"/>
    </location>
</feature>
<dbReference type="Proteomes" id="UP000182569">
    <property type="component" value="Chromosome"/>
</dbReference>
<evidence type="ECO:0000256" key="2">
    <source>
        <dbReference type="RuleBase" id="RU362039"/>
    </source>
</evidence>
<dbReference type="EC" id="3.1.4.-" evidence="2"/>
<sequence>MHIGVISDTHMVISSIERLEKEIKGVDVLIHLGDNVDDIAAIKKYYKGEIINVKGNCDFSASVPSDRFLEIAGKKIFLTHGHRYGVKENLSGLRYKALETGADIVLYGHTHIAKIDFEEGIWYINPGSASLPRDGDKSYAIISISKGTIEPKVIRF</sequence>
<organism evidence="4 5">
    <name type="scientific">Clostridium estertheticum subsp. estertheticum</name>
    <dbReference type="NCBI Taxonomy" id="1552"/>
    <lineage>
        <taxon>Bacteria</taxon>
        <taxon>Bacillati</taxon>
        <taxon>Bacillota</taxon>
        <taxon>Clostridia</taxon>
        <taxon>Eubacteriales</taxon>
        <taxon>Clostridiaceae</taxon>
        <taxon>Clostridium</taxon>
    </lineage>
</organism>
<evidence type="ECO:0000313" key="4">
    <source>
        <dbReference type="EMBL" id="APC42048.1"/>
    </source>
</evidence>
<dbReference type="PANTHER" id="PTHR11124">
    <property type="entry name" value="VACUOLAR SORTING PROTEIN VPS29"/>
    <property type="match status" value="1"/>
</dbReference>
<dbReference type="InterPro" id="IPR024654">
    <property type="entry name" value="Calcineurin-like_PHP_lpxH"/>
</dbReference>
<proteinExistence type="inferred from homology"/>
<dbReference type="InterPro" id="IPR029052">
    <property type="entry name" value="Metallo-depent_PP-like"/>
</dbReference>
<evidence type="ECO:0000256" key="1">
    <source>
        <dbReference type="ARBA" id="ARBA00008950"/>
    </source>
</evidence>
<dbReference type="Pfam" id="PF12850">
    <property type="entry name" value="Metallophos_2"/>
    <property type="match status" value="1"/>
</dbReference>
<keyword evidence="5" id="KW-1185">Reference proteome</keyword>
<evidence type="ECO:0000259" key="3">
    <source>
        <dbReference type="Pfam" id="PF12850"/>
    </source>
</evidence>
<dbReference type="GO" id="GO:0016787">
    <property type="term" value="F:hydrolase activity"/>
    <property type="evidence" value="ECO:0007669"/>
    <property type="project" value="UniProtKB-UniRule"/>
</dbReference>
<dbReference type="EMBL" id="CP015756">
    <property type="protein sequence ID" value="APC42048.1"/>
    <property type="molecule type" value="Genomic_DNA"/>
</dbReference>
<dbReference type="AlphaFoldDB" id="A0A1J0GM77"/>
<reference evidence="5" key="1">
    <citation type="journal article" date="2016" name="Front. Microbiol.">
        <title>Complete Genome Sequence of Clostridium estertheticum DSM 8809, a Microbe Identified in Spoiled Vacuum Packed Beef.</title>
        <authorList>
            <person name="Yu Z."/>
            <person name="Gunn L."/>
            <person name="Brennan E."/>
            <person name="Reid R."/>
            <person name="Wall P.G."/>
            <person name="Gaora O.P."/>
            <person name="Hurley D."/>
            <person name="Bolton D."/>
            <person name="Fanning S."/>
        </authorList>
    </citation>
    <scope>NUCLEOTIDE SEQUENCE [LARGE SCALE GENOMIC DNA]</scope>
    <source>
        <strain evidence="5">DSM 8809</strain>
    </source>
</reference>
<dbReference type="GO" id="GO:0046872">
    <property type="term" value="F:metal ion binding"/>
    <property type="evidence" value="ECO:0007669"/>
    <property type="project" value="UniProtKB-KW"/>
</dbReference>